<dbReference type="InParanoid" id="A0A1X7V2X6"/>
<dbReference type="InterPro" id="IPR046465">
    <property type="entry name" value="BORCS6_C"/>
</dbReference>
<dbReference type="EnsemblMetazoa" id="XM_019995462.1">
    <property type="protein sequence ID" value="XP_019851021.1"/>
    <property type="gene ID" value="LOC109581391"/>
</dbReference>
<reference evidence="4" key="1">
    <citation type="journal article" date="2010" name="Nature">
        <title>The Amphimedon queenslandica genome and the evolution of animal complexity.</title>
        <authorList>
            <person name="Srivastava M."/>
            <person name="Simakov O."/>
            <person name="Chapman J."/>
            <person name="Fahey B."/>
            <person name="Gauthier M.E."/>
            <person name="Mitros T."/>
            <person name="Richards G.S."/>
            <person name="Conaco C."/>
            <person name="Dacre M."/>
            <person name="Hellsten U."/>
            <person name="Larroux C."/>
            <person name="Putnam N.H."/>
            <person name="Stanke M."/>
            <person name="Adamska M."/>
            <person name="Darling A."/>
            <person name="Degnan S.M."/>
            <person name="Oakley T.H."/>
            <person name="Plachetzki D.C."/>
            <person name="Zhai Y."/>
            <person name="Adamski M."/>
            <person name="Calcino A."/>
            <person name="Cummins S.F."/>
            <person name="Goodstein D.M."/>
            <person name="Harris C."/>
            <person name="Jackson D.J."/>
            <person name="Leys S.P."/>
            <person name="Shu S."/>
            <person name="Woodcroft B.J."/>
            <person name="Vervoort M."/>
            <person name="Kosik K.S."/>
            <person name="Manning G."/>
            <person name="Degnan B.M."/>
            <person name="Rokhsar D.S."/>
        </authorList>
    </citation>
    <scope>NUCLEOTIDE SEQUENCE [LARGE SCALE GENOMIC DNA]</scope>
</reference>
<protein>
    <recommendedName>
        <fullName evidence="2">BLOC-1-related complex subunit 6 C-terminal helix domain-containing protein</fullName>
    </recommendedName>
</protein>
<evidence type="ECO:0000313" key="3">
    <source>
        <dbReference type="EnsemblMetazoa" id="Aqu2.1.34144_001"/>
    </source>
</evidence>
<sequence length="204" mass="23039">MASEQSTEPVTIDHAVTEQTEPRTEYHEQGEGRTFNHHQELNSLDVNLVNTSILEHSGQFFDHLSIKDDTASPPETAIDTLVSDMIVVEHEDSRDDDDVARFLRGDPTPLFELDKRAKDLVLKLDDMVNELHSNIDAMSICVHQAISLHSESVDSVHNTVDGAVKVMYSFLSQFNELQDSLEPLNKIYEQVTAINENLKVLERV</sequence>
<dbReference type="OrthoDB" id="21270at2759"/>
<dbReference type="EnsemblMetazoa" id="Aqu2.1.34144_001">
    <property type="protein sequence ID" value="Aqu2.1.34144_001"/>
    <property type="gene ID" value="Aqu2.1.34144"/>
</dbReference>
<reference evidence="3" key="2">
    <citation type="submission" date="2017-05" db="UniProtKB">
        <authorList>
            <consortium name="EnsemblMetazoa"/>
        </authorList>
    </citation>
    <scope>IDENTIFICATION</scope>
</reference>
<dbReference type="STRING" id="400682.A0A1X7V2X6"/>
<dbReference type="AlphaFoldDB" id="A0A1X7V2X6"/>
<name>A0A1X7V2X6_AMPQE</name>
<evidence type="ECO:0000256" key="1">
    <source>
        <dbReference type="SAM" id="MobiDB-lite"/>
    </source>
</evidence>
<dbReference type="Pfam" id="PF10157">
    <property type="entry name" value="BORCS6"/>
    <property type="match status" value="1"/>
</dbReference>
<organism evidence="3">
    <name type="scientific">Amphimedon queenslandica</name>
    <name type="common">Sponge</name>
    <dbReference type="NCBI Taxonomy" id="400682"/>
    <lineage>
        <taxon>Eukaryota</taxon>
        <taxon>Metazoa</taxon>
        <taxon>Porifera</taxon>
        <taxon>Demospongiae</taxon>
        <taxon>Heteroscleromorpha</taxon>
        <taxon>Haplosclerida</taxon>
        <taxon>Niphatidae</taxon>
        <taxon>Amphimedon</taxon>
    </lineage>
</organism>
<evidence type="ECO:0000313" key="4">
    <source>
        <dbReference type="Proteomes" id="UP000007879"/>
    </source>
</evidence>
<dbReference type="InterPro" id="IPR019314">
    <property type="entry name" value="BORCS6"/>
</dbReference>
<dbReference type="PANTHER" id="PTHR13440:SF7">
    <property type="entry name" value="BLOC-1 RELATED COMPLEX SUBUNIT 6"/>
    <property type="match status" value="1"/>
</dbReference>
<dbReference type="KEGG" id="aqu:109581391"/>
<dbReference type="PANTHER" id="PTHR13440">
    <property type="entry name" value="BLOC-1 RELATED COMPLEX SUBUNIT 6"/>
    <property type="match status" value="1"/>
</dbReference>
<accession>A0A1X7V2X6</accession>
<dbReference type="GO" id="GO:0032418">
    <property type="term" value="P:lysosome localization"/>
    <property type="evidence" value="ECO:0007669"/>
    <property type="project" value="TreeGrafter"/>
</dbReference>
<feature type="compositionally biased region" description="Basic and acidic residues" evidence="1">
    <location>
        <begin position="20"/>
        <end position="31"/>
    </location>
</feature>
<proteinExistence type="predicted"/>
<dbReference type="Proteomes" id="UP000007879">
    <property type="component" value="Unassembled WGS sequence"/>
</dbReference>
<feature type="domain" description="BLOC-1-related complex subunit 6 C-terminal helix" evidence="2">
    <location>
        <begin position="106"/>
        <end position="202"/>
    </location>
</feature>
<evidence type="ECO:0000259" key="2">
    <source>
        <dbReference type="Pfam" id="PF10157"/>
    </source>
</evidence>
<feature type="region of interest" description="Disordered" evidence="1">
    <location>
        <begin position="1"/>
        <end position="31"/>
    </location>
</feature>
<keyword evidence="4" id="KW-1185">Reference proteome</keyword>
<gene>
    <name evidence="3" type="primary">109581391</name>
</gene>
<dbReference type="GO" id="GO:0099078">
    <property type="term" value="C:BORC complex"/>
    <property type="evidence" value="ECO:0007669"/>
    <property type="project" value="TreeGrafter"/>
</dbReference>